<dbReference type="AlphaFoldDB" id="A0A3L7ZBG5"/>
<feature type="transmembrane region" description="Helical" evidence="1">
    <location>
        <begin position="6"/>
        <end position="25"/>
    </location>
</feature>
<keyword evidence="1" id="KW-0472">Membrane</keyword>
<dbReference type="EMBL" id="RAZM01000001">
    <property type="protein sequence ID" value="RLT81927.1"/>
    <property type="molecule type" value="Genomic_DNA"/>
</dbReference>
<dbReference type="Proteomes" id="UP000267159">
    <property type="component" value="Unassembled WGS sequence"/>
</dbReference>
<keyword evidence="1" id="KW-1133">Transmembrane helix</keyword>
<evidence type="ECO:0000313" key="2">
    <source>
        <dbReference type="EMBL" id="RLT81927.1"/>
    </source>
</evidence>
<comment type="caution">
    <text evidence="2">The sequence shown here is derived from an EMBL/GenBank/DDBJ whole genome shotgun (WGS) entry which is preliminary data.</text>
</comment>
<sequence length="90" mass="10522">MVAFICVIIWIIVTPCIAVICGLPLKKEKGQYISWKRYSICMLLVSMFTFFLLYMYEEHYESLYKFFLAIGVIGVVIYAFGIAFAKRRTK</sequence>
<organism evidence="2 3">
    <name type="scientific">Bacteroides acidifaciens</name>
    <dbReference type="NCBI Taxonomy" id="85831"/>
    <lineage>
        <taxon>Bacteria</taxon>
        <taxon>Pseudomonadati</taxon>
        <taxon>Bacteroidota</taxon>
        <taxon>Bacteroidia</taxon>
        <taxon>Bacteroidales</taxon>
        <taxon>Bacteroidaceae</taxon>
        <taxon>Bacteroides</taxon>
    </lineage>
</organism>
<protein>
    <submittedName>
        <fullName evidence="2">Uncharacterized protein</fullName>
    </submittedName>
</protein>
<feature type="transmembrane region" description="Helical" evidence="1">
    <location>
        <begin position="37"/>
        <end position="56"/>
    </location>
</feature>
<keyword evidence="1" id="KW-0812">Transmembrane</keyword>
<name>A0A3L7ZBG5_9BACE</name>
<evidence type="ECO:0000256" key="1">
    <source>
        <dbReference type="SAM" id="Phobius"/>
    </source>
</evidence>
<reference evidence="2 3" key="1">
    <citation type="submission" date="2018-09" db="EMBL/GenBank/DDBJ databases">
        <title>Murine metabolic-syndrome-specific gut microbial biobank.</title>
        <authorList>
            <person name="Liu C."/>
        </authorList>
    </citation>
    <scope>NUCLEOTIDE SEQUENCE [LARGE SCALE GENOMIC DNA]</scope>
    <source>
        <strain evidence="2 3">0.1X-D8-26</strain>
    </source>
</reference>
<proteinExistence type="predicted"/>
<accession>A0A3L7ZBG5</accession>
<evidence type="ECO:0000313" key="3">
    <source>
        <dbReference type="Proteomes" id="UP000267159"/>
    </source>
</evidence>
<dbReference type="RefSeq" id="WP_121765091.1">
    <property type="nucleotide sequence ID" value="NZ_RAZM01000001.1"/>
</dbReference>
<gene>
    <name evidence="2" type="ORF">D7Y07_00740</name>
</gene>
<feature type="transmembrane region" description="Helical" evidence="1">
    <location>
        <begin position="62"/>
        <end position="85"/>
    </location>
</feature>